<gene>
    <name evidence="1" type="ORF">Tco_0925512</name>
</gene>
<organism evidence="1 2">
    <name type="scientific">Tanacetum coccineum</name>
    <dbReference type="NCBI Taxonomy" id="301880"/>
    <lineage>
        <taxon>Eukaryota</taxon>
        <taxon>Viridiplantae</taxon>
        <taxon>Streptophyta</taxon>
        <taxon>Embryophyta</taxon>
        <taxon>Tracheophyta</taxon>
        <taxon>Spermatophyta</taxon>
        <taxon>Magnoliopsida</taxon>
        <taxon>eudicotyledons</taxon>
        <taxon>Gunneridae</taxon>
        <taxon>Pentapetalae</taxon>
        <taxon>asterids</taxon>
        <taxon>campanulids</taxon>
        <taxon>Asterales</taxon>
        <taxon>Asteraceae</taxon>
        <taxon>Asteroideae</taxon>
        <taxon>Anthemideae</taxon>
        <taxon>Anthemidinae</taxon>
        <taxon>Tanacetum</taxon>
    </lineage>
</organism>
<dbReference type="Proteomes" id="UP001151760">
    <property type="component" value="Unassembled WGS sequence"/>
</dbReference>
<proteinExistence type="predicted"/>
<reference evidence="1" key="1">
    <citation type="journal article" date="2022" name="Int. J. Mol. Sci.">
        <title>Draft Genome of Tanacetum Coccineum: Genomic Comparison of Closely Related Tanacetum-Family Plants.</title>
        <authorList>
            <person name="Yamashiro T."/>
            <person name="Shiraishi A."/>
            <person name="Nakayama K."/>
            <person name="Satake H."/>
        </authorList>
    </citation>
    <scope>NUCLEOTIDE SEQUENCE</scope>
</reference>
<evidence type="ECO:0000313" key="2">
    <source>
        <dbReference type="Proteomes" id="UP001151760"/>
    </source>
</evidence>
<protein>
    <submittedName>
        <fullName evidence="1">Uncharacterized protein</fullName>
    </submittedName>
</protein>
<keyword evidence="2" id="KW-1185">Reference proteome</keyword>
<accession>A0ABQ5D7W9</accession>
<evidence type="ECO:0000313" key="1">
    <source>
        <dbReference type="EMBL" id="GJT35093.1"/>
    </source>
</evidence>
<name>A0ABQ5D7W9_9ASTR</name>
<comment type="caution">
    <text evidence="1">The sequence shown here is derived from an EMBL/GenBank/DDBJ whole genome shotgun (WGS) entry which is preliminary data.</text>
</comment>
<sequence length="100" mass="10902">MENEHELSYKTLTRVYLGSYEHYKSVGAEVEHPEPGSTLRGQGILVIKVRTGGGDVVRLGAELERLWCKVEVCGGVCGGDLAAATLRLQGRDVASFRAKR</sequence>
<reference evidence="1" key="2">
    <citation type="submission" date="2022-01" db="EMBL/GenBank/DDBJ databases">
        <authorList>
            <person name="Yamashiro T."/>
            <person name="Shiraishi A."/>
            <person name="Satake H."/>
            <person name="Nakayama K."/>
        </authorList>
    </citation>
    <scope>NUCLEOTIDE SEQUENCE</scope>
</reference>
<dbReference type="EMBL" id="BQNB010015020">
    <property type="protein sequence ID" value="GJT35093.1"/>
    <property type="molecule type" value="Genomic_DNA"/>
</dbReference>